<protein>
    <submittedName>
        <fullName evidence="2">Uncharacterized protein</fullName>
    </submittedName>
</protein>
<organism evidence="2 3">
    <name type="scientific">Apiospora arundinis</name>
    <dbReference type="NCBI Taxonomy" id="335852"/>
    <lineage>
        <taxon>Eukaryota</taxon>
        <taxon>Fungi</taxon>
        <taxon>Dikarya</taxon>
        <taxon>Ascomycota</taxon>
        <taxon>Pezizomycotina</taxon>
        <taxon>Sordariomycetes</taxon>
        <taxon>Xylariomycetidae</taxon>
        <taxon>Amphisphaeriales</taxon>
        <taxon>Apiosporaceae</taxon>
        <taxon>Apiospora</taxon>
    </lineage>
</organism>
<dbReference type="Proteomes" id="UP001390339">
    <property type="component" value="Unassembled WGS sequence"/>
</dbReference>
<gene>
    <name evidence="2" type="ORF">PGQ11_009744</name>
</gene>
<feature type="chain" id="PRO_5046184666" evidence="1">
    <location>
        <begin position="19"/>
        <end position="44"/>
    </location>
</feature>
<feature type="signal peptide" evidence="1">
    <location>
        <begin position="1"/>
        <end position="18"/>
    </location>
</feature>
<accession>A0ABR2I8K4</accession>
<evidence type="ECO:0000313" key="2">
    <source>
        <dbReference type="EMBL" id="KAK8859010.1"/>
    </source>
</evidence>
<name>A0ABR2I8K4_9PEZI</name>
<dbReference type="EMBL" id="JAPCWZ010000006">
    <property type="protein sequence ID" value="KAK8859010.1"/>
    <property type="molecule type" value="Genomic_DNA"/>
</dbReference>
<evidence type="ECO:0000313" key="3">
    <source>
        <dbReference type="Proteomes" id="UP001390339"/>
    </source>
</evidence>
<keyword evidence="3" id="KW-1185">Reference proteome</keyword>
<evidence type="ECO:0000256" key="1">
    <source>
        <dbReference type="SAM" id="SignalP"/>
    </source>
</evidence>
<keyword evidence="1" id="KW-0732">Signal</keyword>
<reference evidence="2 3" key="1">
    <citation type="journal article" date="2024" name="IMA Fungus">
        <title>Apiospora arundinis, a panoply of carbohydrate-active enzymes and secondary metabolites.</title>
        <authorList>
            <person name="Sorensen T."/>
            <person name="Petersen C."/>
            <person name="Muurmann A.T."/>
            <person name="Christiansen J.V."/>
            <person name="Brundto M.L."/>
            <person name="Overgaard C.K."/>
            <person name="Boysen A.T."/>
            <person name="Wollenberg R.D."/>
            <person name="Larsen T.O."/>
            <person name="Sorensen J.L."/>
            <person name="Nielsen K.L."/>
            <person name="Sondergaard T.E."/>
        </authorList>
    </citation>
    <scope>NUCLEOTIDE SEQUENCE [LARGE SCALE GENOMIC DNA]</scope>
    <source>
        <strain evidence="2 3">AAU 773</strain>
    </source>
</reference>
<sequence length="44" mass="4708">MKFTSAILLAAQALLAVTAPVAEVPRSTDNKLLPPSSDYCWTCN</sequence>
<comment type="caution">
    <text evidence="2">The sequence shown here is derived from an EMBL/GenBank/DDBJ whole genome shotgun (WGS) entry which is preliminary data.</text>
</comment>
<proteinExistence type="predicted"/>